<dbReference type="EMBL" id="JAHLFM010000027">
    <property type="protein sequence ID" value="MBU3830885.1"/>
    <property type="molecule type" value="Genomic_DNA"/>
</dbReference>
<reference evidence="1" key="2">
    <citation type="submission" date="2021-04" db="EMBL/GenBank/DDBJ databases">
        <authorList>
            <person name="Gilroy R."/>
        </authorList>
    </citation>
    <scope>NUCLEOTIDE SEQUENCE</scope>
    <source>
        <strain evidence="1">A5-1222</strain>
    </source>
</reference>
<dbReference type="GO" id="GO:0032259">
    <property type="term" value="P:methylation"/>
    <property type="evidence" value="ECO:0007669"/>
    <property type="project" value="UniProtKB-KW"/>
</dbReference>
<dbReference type="Gene3D" id="3.40.50.150">
    <property type="entry name" value="Vaccinia Virus protein VP39"/>
    <property type="match status" value="1"/>
</dbReference>
<sequence>MNNRLLAVANFIKNADQIIDVGCDHAWLSIFLIQNKFCNNVINIDCNVAPLENGKRNVNKLGLSNKISFILNNGLENLKLDKNIDYVTICGMGAKNIIDIIASSSISPNFYIVQPNNNIPKLRQWLKNNQYQIVEETVIIDNNIYYEILVIKKGNTNIYNNVDVYIGPINKLNNSGIFKNYLIYKLNYFSNFDLNMINPNLRVEIETIKEYCNEKKWIS</sequence>
<dbReference type="SUPFAM" id="SSF53335">
    <property type="entry name" value="S-adenosyl-L-methionine-dependent methyltransferases"/>
    <property type="match status" value="1"/>
</dbReference>
<dbReference type="Pfam" id="PF04816">
    <property type="entry name" value="TrmK"/>
    <property type="match status" value="1"/>
</dbReference>
<gene>
    <name evidence="1" type="ORF">H9897_01905</name>
</gene>
<dbReference type="AlphaFoldDB" id="A0A9E2NW28"/>
<proteinExistence type="predicted"/>
<dbReference type="PIRSF" id="PIRSF018637">
    <property type="entry name" value="TrmK"/>
    <property type="match status" value="1"/>
</dbReference>
<name>A0A9E2NW28_9BACT</name>
<accession>A0A9E2NW28</accession>
<keyword evidence="1" id="KW-0489">Methyltransferase</keyword>
<dbReference type="InterPro" id="IPR029063">
    <property type="entry name" value="SAM-dependent_MTases_sf"/>
</dbReference>
<evidence type="ECO:0000313" key="1">
    <source>
        <dbReference type="EMBL" id="MBU3830885.1"/>
    </source>
</evidence>
<comment type="caution">
    <text evidence="1">The sequence shown here is derived from an EMBL/GenBank/DDBJ whole genome shotgun (WGS) entry which is preliminary data.</text>
</comment>
<dbReference type="InterPro" id="IPR006901">
    <property type="entry name" value="TrmK"/>
</dbReference>
<dbReference type="PANTHER" id="PTHR38451:SF1">
    <property type="entry name" value="TRNA (ADENINE(22)-N(1))-METHYLTRANSFERASE"/>
    <property type="match status" value="1"/>
</dbReference>
<dbReference type="GO" id="GO:0160105">
    <property type="term" value="F:tRNA (adenine(22)-N1)-methyltransferase activity"/>
    <property type="evidence" value="ECO:0007669"/>
    <property type="project" value="InterPro"/>
</dbReference>
<protein>
    <submittedName>
        <fullName evidence="1">Class I SAM-dependent methyltransferase</fullName>
    </submittedName>
</protein>
<organism evidence="1 2">
    <name type="scientific">Candidatus Ureaplasma intestinipullorum</name>
    <dbReference type="NCBI Taxonomy" id="2838770"/>
    <lineage>
        <taxon>Bacteria</taxon>
        <taxon>Bacillati</taxon>
        <taxon>Mycoplasmatota</taxon>
        <taxon>Mycoplasmoidales</taxon>
        <taxon>Mycoplasmoidaceae</taxon>
        <taxon>Ureaplasma</taxon>
    </lineage>
</organism>
<reference evidence="1" key="1">
    <citation type="journal article" date="2021" name="PeerJ">
        <title>Extensive microbial diversity within the chicken gut microbiome revealed by metagenomics and culture.</title>
        <authorList>
            <person name="Gilroy R."/>
            <person name="Ravi A."/>
            <person name="Getino M."/>
            <person name="Pursley I."/>
            <person name="Horton D.L."/>
            <person name="Alikhan N.F."/>
            <person name="Baker D."/>
            <person name="Gharbi K."/>
            <person name="Hall N."/>
            <person name="Watson M."/>
            <person name="Adriaenssens E.M."/>
            <person name="Foster-Nyarko E."/>
            <person name="Jarju S."/>
            <person name="Secka A."/>
            <person name="Antonio M."/>
            <person name="Oren A."/>
            <person name="Chaudhuri R.R."/>
            <person name="La Ragione R."/>
            <person name="Hildebrand F."/>
            <person name="Pallen M.J."/>
        </authorList>
    </citation>
    <scope>NUCLEOTIDE SEQUENCE</scope>
    <source>
        <strain evidence="1">A5-1222</strain>
    </source>
</reference>
<keyword evidence="1" id="KW-0808">Transferase</keyword>
<evidence type="ECO:0000313" key="2">
    <source>
        <dbReference type="Proteomes" id="UP000824247"/>
    </source>
</evidence>
<dbReference type="Proteomes" id="UP000824247">
    <property type="component" value="Unassembled WGS sequence"/>
</dbReference>
<dbReference type="PANTHER" id="PTHR38451">
    <property type="entry name" value="TRNA (ADENINE(22)-N(1))-METHYLTRANSFERASE"/>
    <property type="match status" value="1"/>
</dbReference>